<gene>
    <name evidence="1" type="ordered locus">AARI_04090</name>
</gene>
<dbReference type="EMBL" id="FQ311875">
    <property type="protein sequence ID" value="CBT74644.1"/>
    <property type="molecule type" value="Genomic_DNA"/>
</dbReference>
<evidence type="ECO:0000313" key="1">
    <source>
        <dbReference type="EMBL" id="CBT74644.1"/>
    </source>
</evidence>
<reference evidence="2" key="2">
    <citation type="submission" date="2010-07" db="EMBL/GenBank/DDBJ databases">
        <title>Complete genome sequence of Arthrobacter arilaitensis (strain DSM 16368 / CIP 108037 / JCM 13566 / Re117).</title>
        <authorList>
            <person name="Genoscope."/>
        </authorList>
    </citation>
    <scope>NUCLEOTIDE SEQUENCE [LARGE SCALE GENOMIC DNA]</scope>
    <source>
        <strain evidence="2">DSM 16368 / CIP 108037 / IAM 15318 / JCM 13566 / Re117</strain>
    </source>
</reference>
<organism evidence="1 2">
    <name type="scientific">Glutamicibacter arilaitensis (strain DSM 16368 / CIP 108037 / IAM 15318 / JCM 13566 / NCIMB 14258 / Re117)</name>
    <name type="common">Arthrobacter arilaitensis</name>
    <dbReference type="NCBI Taxonomy" id="861360"/>
    <lineage>
        <taxon>Bacteria</taxon>
        <taxon>Bacillati</taxon>
        <taxon>Actinomycetota</taxon>
        <taxon>Actinomycetes</taxon>
        <taxon>Micrococcales</taxon>
        <taxon>Micrococcaceae</taxon>
        <taxon>Glutamicibacter</taxon>
    </lineage>
</organism>
<dbReference type="Proteomes" id="UP000006878">
    <property type="component" value="Chromosome"/>
</dbReference>
<sequence length="102" mass="11236">MKRSESQRVVDKALLTLRMQGRTVTFRAVAELAGLSRSTLYRSAGLRELIQACREGSARLGGRAILLGSPARVDVFGSGSWNQGKPLLQSDDRACNRECREK</sequence>
<dbReference type="Gene3D" id="1.10.10.60">
    <property type="entry name" value="Homeodomain-like"/>
    <property type="match status" value="1"/>
</dbReference>
<name>A0ABM9PTR7_GLUAR</name>
<proteinExistence type="predicted"/>
<evidence type="ECO:0000313" key="2">
    <source>
        <dbReference type="Proteomes" id="UP000006878"/>
    </source>
</evidence>
<keyword evidence="2" id="KW-1185">Reference proteome</keyword>
<protein>
    <submittedName>
        <fullName evidence="1">Uncharacterized protein</fullName>
    </submittedName>
</protein>
<accession>A0ABM9PTR7</accession>
<reference evidence="2" key="1">
    <citation type="journal article" date="2010" name="PLoS ONE">
        <title>The Arthrobacter arilaitensis Re117 genome sequence reveals its genetic adaptation to the surface of cheese.</title>
        <authorList>
            <person name="Monnet C."/>
            <person name="Loux V."/>
            <person name="Gibrat J.F."/>
            <person name="Spinnler E."/>
            <person name="Barbe V."/>
            <person name="Vacherie B."/>
            <person name="Gavory F."/>
            <person name="Gourbeyre E."/>
            <person name="Siguier P."/>
            <person name="Chandler M."/>
            <person name="Elleuch R."/>
            <person name="Irlinger F."/>
            <person name="Vallaeys T."/>
        </authorList>
    </citation>
    <scope>NUCLEOTIDE SEQUENCE</scope>
    <source>
        <strain evidence="2">DSM 16368 / CIP 108037 / IAM 15318 / JCM 13566 / Re117</strain>
    </source>
</reference>